<organism evidence="1 2">
    <name type="scientific">Cucumis melo var. makuwa</name>
    <name type="common">Oriental melon</name>
    <dbReference type="NCBI Taxonomy" id="1194695"/>
    <lineage>
        <taxon>Eukaryota</taxon>
        <taxon>Viridiplantae</taxon>
        <taxon>Streptophyta</taxon>
        <taxon>Embryophyta</taxon>
        <taxon>Tracheophyta</taxon>
        <taxon>Spermatophyta</taxon>
        <taxon>Magnoliopsida</taxon>
        <taxon>eudicotyledons</taxon>
        <taxon>Gunneridae</taxon>
        <taxon>Pentapetalae</taxon>
        <taxon>rosids</taxon>
        <taxon>fabids</taxon>
        <taxon>Cucurbitales</taxon>
        <taxon>Cucurbitaceae</taxon>
        <taxon>Benincaseae</taxon>
        <taxon>Cucumis</taxon>
    </lineage>
</organism>
<dbReference type="EMBL" id="SSTE01002941">
    <property type="protein sequence ID" value="KAA0063181.1"/>
    <property type="molecule type" value="Genomic_DNA"/>
</dbReference>
<comment type="caution">
    <text evidence="1">The sequence shown here is derived from an EMBL/GenBank/DDBJ whole genome shotgun (WGS) entry which is preliminary data.</text>
</comment>
<reference evidence="1 2" key="1">
    <citation type="submission" date="2019-08" db="EMBL/GenBank/DDBJ databases">
        <title>Draft genome sequences of two oriental melons (Cucumis melo L. var makuwa).</title>
        <authorList>
            <person name="Kwon S.-Y."/>
        </authorList>
    </citation>
    <scope>NUCLEOTIDE SEQUENCE [LARGE SCALE GENOMIC DNA]</scope>
    <source>
        <strain evidence="2">cv. SW 3</strain>
        <tissue evidence="1">Leaf</tissue>
    </source>
</reference>
<gene>
    <name evidence="1" type="ORF">E6C27_scaffold381G00690</name>
</gene>
<dbReference type="Proteomes" id="UP000321393">
    <property type="component" value="Unassembled WGS sequence"/>
</dbReference>
<evidence type="ECO:0000313" key="1">
    <source>
        <dbReference type="EMBL" id="KAA0063181.1"/>
    </source>
</evidence>
<dbReference type="AlphaFoldDB" id="A0A5A7VBU5"/>
<dbReference type="OrthoDB" id="1746033at2759"/>
<accession>A0A5A7VBU5</accession>
<name>A0A5A7VBU5_CUCMM</name>
<proteinExistence type="predicted"/>
<protein>
    <submittedName>
        <fullName evidence="1">Beta-galactosidase</fullName>
    </submittedName>
</protein>
<sequence length="301" mass="33742">MLLSHSQILLLNSQGYISLATVDQGRNWWLFALHRQLELVVLGIQSLKWSDISGSIIGGVGGVMPIFCPVQSGIPLGRVFDACQTNRVAYVFQELVKIFLERHHQFGFLTGDTVRPPSGDALERLWKGEDSLIRSMLINSTEPQIGKPLLSMITNKGPWMRLPILTSSLFSDKRWICAERVWDTPNDALGSQIMIVTRIMENQSLYVNTTRNNGTPRISVGNFTIDPQEVRNGSATKNKTQDVPTLVRLPRPALLNQLVLLQARSRLILWVPLLRNMPQSLVLISVDGKNPWILDSGLQIT</sequence>
<evidence type="ECO:0000313" key="2">
    <source>
        <dbReference type="Proteomes" id="UP000321393"/>
    </source>
</evidence>